<dbReference type="GO" id="GO:0015141">
    <property type="term" value="F:succinate transmembrane transporter activity"/>
    <property type="evidence" value="ECO:0007669"/>
    <property type="project" value="TreeGrafter"/>
</dbReference>
<dbReference type="GO" id="GO:0015138">
    <property type="term" value="F:fumarate transmembrane transporter activity"/>
    <property type="evidence" value="ECO:0007669"/>
    <property type="project" value="TreeGrafter"/>
</dbReference>
<feature type="transmembrane region" description="Helical" evidence="9">
    <location>
        <begin position="386"/>
        <end position="403"/>
    </location>
</feature>
<keyword evidence="5 9" id="KW-0812">Transmembrane</keyword>
<feature type="transmembrane region" description="Helical" evidence="9">
    <location>
        <begin position="238"/>
        <end position="271"/>
    </location>
</feature>
<keyword evidence="4" id="KW-1003">Cell membrane</keyword>
<name>A0A2M6UBE8_9BRAD</name>
<dbReference type="GO" id="GO:0015366">
    <property type="term" value="F:malate:proton symporter activity"/>
    <property type="evidence" value="ECO:0007669"/>
    <property type="project" value="TreeGrafter"/>
</dbReference>
<evidence type="ECO:0000256" key="6">
    <source>
        <dbReference type="ARBA" id="ARBA00022847"/>
    </source>
</evidence>
<dbReference type="EMBL" id="LFJC01000003">
    <property type="protein sequence ID" value="PIT01913.1"/>
    <property type="molecule type" value="Genomic_DNA"/>
</dbReference>
<evidence type="ECO:0000313" key="10">
    <source>
        <dbReference type="EMBL" id="PIT01913.1"/>
    </source>
</evidence>
<keyword evidence="8 9" id="KW-0472">Membrane</keyword>
<comment type="caution">
    <text evidence="10">The sequence shown here is derived from an EMBL/GenBank/DDBJ whole genome shotgun (WGS) entry which is preliminary data.</text>
</comment>
<comment type="similarity">
    <text evidence="2">Belongs to the dicarboxylate/amino acid:cation symporter (DAACS) (TC 2.A.23) family.</text>
</comment>
<keyword evidence="3" id="KW-0813">Transport</keyword>
<dbReference type="Pfam" id="PF00375">
    <property type="entry name" value="SDF"/>
    <property type="match status" value="1"/>
</dbReference>
<accession>A0A2M6UBE8</accession>
<dbReference type="RefSeq" id="WP_100177099.1">
    <property type="nucleotide sequence ID" value="NZ_LFJC01000003.1"/>
</dbReference>
<dbReference type="InterPro" id="IPR036458">
    <property type="entry name" value="Na:dicarbo_symporter_sf"/>
</dbReference>
<gene>
    <name evidence="10" type="ORF">TSA1_14855</name>
</gene>
<dbReference type="PANTHER" id="PTHR42865:SF1">
    <property type="entry name" value="AEROBIC C4-DICARBOXYLATE TRANSPORT PROTEIN"/>
    <property type="match status" value="1"/>
</dbReference>
<sequence>MATIATTPRDDVALQQSAKPARKALWKNLGLQVAVSMVLGIVVGLVWPEFGASLKILGDIFLRLIKTAVAPLVFLTVAVGIVAAGDIKRVGKVGLIAMVYFEVVSTIALALGLLFGNLVGVGRNLDHIAAPAAATKGAEAATKAAAASHTTFDQFLINVFPDNFIGAFARGELLQVLVIALIFGFGLMALSPAKRAPIESGLNTMSTAFFEFIHIIMALAPIGTFGAVAYAVGSNGTAVLISLAYFVLTFYALVILFIVVVLGAVCALFRINIFHLLRYIREEIIIMLGTASSESVLPRLLEKLPAYGASKQTVGLVLPTGYAFNLDGTSLFMSMGVIFLANAYGVPLSWEQEIGILAIMLLTSKGAATVSGGSFVVFAATVTASGILPVDGLALIFGVYRFLSIALSTCNVIGNTVATVVVAKLAGEFDETAWKGAGASEKRSGAPSPKQWWK</sequence>
<feature type="transmembrane region" description="Helical" evidence="9">
    <location>
        <begin position="356"/>
        <end position="380"/>
    </location>
</feature>
<comment type="subcellular location">
    <subcellularLocation>
        <location evidence="1">Cell inner membrane</location>
        <topology evidence="1">Multi-pass membrane protein</topology>
    </subcellularLocation>
</comment>
<dbReference type="PRINTS" id="PR00173">
    <property type="entry name" value="EDTRNSPORT"/>
</dbReference>
<dbReference type="InterPro" id="IPR001991">
    <property type="entry name" value="Na-dicarboxylate_symporter"/>
</dbReference>
<dbReference type="Proteomes" id="UP000228930">
    <property type="component" value="Unassembled WGS sequence"/>
</dbReference>
<evidence type="ECO:0000256" key="1">
    <source>
        <dbReference type="ARBA" id="ARBA00004429"/>
    </source>
</evidence>
<protein>
    <submittedName>
        <fullName evidence="10">Sodium:dicarboxylate symporter</fullName>
    </submittedName>
</protein>
<evidence type="ECO:0000256" key="4">
    <source>
        <dbReference type="ARBA" id="ARBA00022475"/>
    </source>
</evidence>
<proteinExistence type="inferred from homology"/>
<evidence type="ECO:0000256" key="7">
    <source>
        <dbReference type="ARBA" id="ARBA00022989"/>
    </source>
</evidence>
<evidence type="ECO:0000256" key="5">
    <source>
        <dbReference type="ARBA" id="ARBA00022692"/>
    </source>
</evidence>
<feature type="transmembrane region" description="Helical" evidence="9">
    <location>
        <begin position="95"/>
        <end position="115"/>
    </location>
</feature>
<feature type="transmembrane region" description="Helical" evidence="9">
    <location>
        <begin position="212"/>
        <end position="232"/>
    </location>
</feature>
<dbReference type="GO" id="GO:0070778">
    <property type="term" value="P:L-aspartate transmembrane transport"/>
    <property type="evidence" value="ECO:0007669"/>
    <property type="project" value="TreeGrafter"/>
</dbReference>
<evidence type="ECO:0000313" key="11">
    <source>
        <dbReference type="Proteomes" id="UP000228930"/>
    </source>
</evidence>
<organism evidence="10 11">
    <name type="scientific">Bradyrhizobium nitroreducens</name>
    <dbReference type="NCBI Taxonomy" id="709803"/>
    <lineage>
        <taxon>Bacteria</taxon>
        <taxon>Pseudomonadati</taxon>
        <taxon>Pseudomonadota</taxon>
        <taxon>Alphaproteobacteria</taxon>
        <taxon>Hyphomicrobiales</taxon>
        <taxon>Nitrobacteraceae</taxon>
        <taxon>Bradyrhizobium</taxon>
    </lineage>
</organism>
<evidence type="ECO:0000256" key="8">
    <source>
        <dbReference type="ARBA" id="ARBA00023136"/>
    </source>
</evidence>
<keyword evidence="11" id="KW-1185">Reference proteome</keyword>
<feature type="transmembrane region" description="Helical" evidence="9">
    <location>
        <begin position="29"/>
        <end position="48"/>
    </location>
</feature>
<keyword evidence="6" id="KW-0769">Symport</keyword>
<dbReference type="GO" id="GO:0005886">
    <property type="term" value="C:plasma membrane"/>
    <property type="evidence" value="ECO:0007669"/>
    <property type="project" value="UniProtKB-SubCell"/>
</dbReference>
<feature type="transmembrane region" description="Helical" evidence="9">
    <location>
        <begin position="173"/>
        <end position="191"/>
    </location>
</feature>
<dbReference type="Gene3D" id="1.10.3860.10">
    <property type="entry name" value="Sodium:dicarboxylate symporter"/>
    <property type="match status" value="1"/>
</dbReference>
<dbReference type="FunFam" id="1.10.3860.10:FF:000001">
    <property type="entry name" value="C4-dicarboxylate transport protein"/>
    <property type="match status" value="1"/>
</dbReference>
<evidence type="ECO:0000256" key="3">
    <source>
        <dbReference type="ARBA" id="ARBA00022448"/>
    </source>
</evidence>
<feature type="transmembrane region" description="Helical" evidence="9">
    <location>
        <begin position="60"/>
        <end position="83"/>
    </location>
</feature>
<evidence type="ECO:0000256" key="9">
    <source>
        <dbReference type="SAM" id="Phobius"/>
    </source>
</evidence>
<dbReference type="AlphaFoldDB" id="A0A2M6UBE8"/>
<reference evidence="10 11" key="1">
    <citation type="submission" date="2015-06" db="EMBL/GenBank/DDBJ databases">
        <title>Comparative genome analysis of nirS-carrying Bradyrhizobium sp. strains.</title>
        <authorList>
            <person name="Ishii S."/>
            <person name="Jang J."/>
            <person name="Nishizawa T."/>
            <person name="Senoo K."/>
        </authorList>
    </citation>
    <scope>NUCLEOTIDE SEQUENCE [LARGE SCALE GENOMIC DNA]</scope>
    <source>
        <strain evidence="10 11">TSA1</strain>
    </source>
</reference>
<dbReference type="PANTHER" id="PTHR42865">
    <property type="entry name" value="PROTON/GLUTAMATE-ASPARTATE SYMPORTER"/>
    <property type="match status" value="1"/>
</dbReference>
<evidence type="ECO:0000256" key="2">
    <source>
        <dbReference type="ARBA" id="ARBA00006148"/>
    </source>
</evidence>
<dbReference type="SUPFAM" id="SSF118215">
    <property type="entry name" value="Proton glutamate symport protein"/>
    <property type="match status" value="1"/>
</dbReference>
<keyword evidence="7 9" id="KW-1133">Transmembrane helix</keyword>